<reference evidence="7 8" key="1">
    <citation type="journal article" date="2018" name="Cell">
        <title>The Chara Genome: Secondary Complexity and Implications for Plant Terrestrialization.</title>
        <authorList>
            <person name="Nishiyama T."/>
            <person name="Sakayama H."/>
            <person name="Vries J.D."/>
            <person name="Buschmann H."/>
            <person name="Saint-Marcoux D."/>
            <person name="Ullrich K.K."/>
            <person name="Haas F.B."/>
            <person name="Vanderstraeten L."/>
            <person name="Becker D."/>
            <person name="Lang D."/>
            <person name="Vosolsobe S."/>
            <person name="Rombauts S."/>
            <person name="Wilhelmsson P.K.I."/>
            <person name="Janitza P."/>
            <person name="Kern R."/>
            <person name="Heyl A."/>
            <person name="Rumpler F."/>
            <person name="Villalobos L.I.A.C."/>
            <person name="Clay J.M."/>
            <person name="Skokan R."/>
            <person name="Toyoda A."/>
            <person name="Suzuki Y."/>
            <person name="Kagoshima H."/>
            <person name="Schijlen E."/>
            <person name="Tajeshwar N."/>
            <person name="Catarino B."/>
            <person name="Hetherington A.J."/>
            <person name="Saltykova A."/>
            <person name="Bonnot C."/>
            <person name="Breuninger H."/>
            <person name="Symeonidi A."/>
            <person name="Radhakrishnan G.V."/>
            <person name="Van Nieuwerburgh F."/>
            <person name="Deforce D."/>
            <person name="Chang C."/>
            <person name="Karol K.G."/>
            <person name="Hedrich R."/>
            <person name="Ulvskov P."/>
            <person name="Glockner G."/>
            <person name="Delwiche C.F."/>
            <person name="Petrasek J."/>
            <person name="Van de Peer Y."/>
            <person name="Friml J."/>
            <person name="Beilby M."/>
            <person name="Dolan L."/>
            <person name="Kohara Y."/>
            <person name="Sugano S."/>
            <person name="Fujiyama A."/>
            <person name="Delaux P.-M."/>
            <person name="Quint M."/>
            <person name="TheiBen G."/>
            <person name="Hagemann M."/>
            <person name="Harholt J."/>
            <person name="Dunand C."/>
            <person name="Zachgo S."/>
            <person name="Langdale J."/>
            <person name="Maumus F."/>
            <person name="Straeten D.V.D."/>
            <person name="Gould S.B."/>
            <person name="Rensing S.A."/>
        </authorList>
    </citation>
    <scope>NUCLEOTIDE SEQUENCE [LARGE SCALE GENOMIC DNA]</scope>
    <source>
        <strain evidence="7 8">S276</strain>
    </source>
</reference>
<evidence type="ECO:0000256" key="2">
    <source>
        <dbReference type="ARBA" id="ARBA00022694"/>
    </source>
</evidence>
<comment type="similarity">
    <text evidence="1 4">Belongs to the tRNA pseudouridine synthase TruA family.</text>
</comment>
<accession>A0A388JY33</accession>
<feature type="domain" description="Pseudouridine synthase I TruA alpha/beta" evidence="6">
    <location>
        <begin position="210"/>
        <end position="323"/>
    </location>
</feature>
<name>A0A388JY33_CHABU</name>
<keyword evidence="2 4" id="KW-0819">tRNA processing</keyword>
<dbReference type="EC" id="5.4.99.12" evidence="4"/>
<dbReference type="STRING" id="69332.A0A388JY33"/>
<dbReference type="InterPro" id="IPR020095">
    <property type="entry name" value="PsdUridine_synth_TruA_C"/>
</dbReference>
<dbReference type="EMBL" id="BFEA01000031">
    <property type="protein sequence ID" value="GBG62731.1"/>
    <property type="molecule type" value="Genomic_DNA"/>
</dbReference>
<dbReference type="Gramene" id="GBG62731">
    <property type="protein sequence ID" value="GBG62731"/>
    <property type="gene ID" value="CBR_g31748"/>
</dbReference>
<evidence type="ECO:0000256" key="3">
    <source>
        <dbReference type="ARBA" id="ARBA00023235"/>
    </source>
</evidence>
<feature type="region of interest" description="Disordered" evidence="5">
    <location>
        <begin position="100"/>
        <end position="136"/>
    </location>
</feature>
<dbReference type="InterPro" id="IPR020097">
    <property type="entry name" value="PsdUridine_synth_TruA_a/b_dom"/>
</dbReference>
<comment type="catalytic activity">
    <reaction evidence="4">
        <text>uridine(38/39/40) in tRNA = pseudouridine(38/39/40) in tRNA</text>
        <dbReference type="Rhea" id="RHEA:22376"/>
        <dbReference type="Rhea" id="RHEA-COMP:10085"/>
        <dbReference type="Rhea" id="RHEA-COMP:10087"/>
        <dbReference type="ChEBI" id="CHEBI:65314"/>
        <dbReference type="ChEBI" id="CHEBI:65315"/>
        <dbReference type="EC" id="5.4.99.12"/>
    </reaction>
</comment>
<dbReference type="InterPro" id="IPR001406">
    <property type="entry name" value="PsdUridine_synth_TruA"/>
</dbReference>
<gene>
    <name evidence="7" type="ORF">CBR_g31748</name>
</gene>
<dbReference type="PANTHER" id="PTHR11142">
    <property type="entry name" value="PSEUDOURIDYLATE SYNTHASE"/>
    <property type="match status" value="1"/>
</dbReference>
<dbReference type="GO" id="GO:0005737">
    <property type="term" value="C:cytoplasm"/>
    <property type="evidence" value="ECO:0007669"/>
    <property type="project" value="TreeGrafter"/>
</dbReference>
<evidence type="ECO:0000313" key="8">
    <source>
        <dbReference type="Proteomes" id="UP000265515"/>
    </source>
</evidence>
<proteinExistence type="inferred from homology"/>
<evidence type="ECO:0000256" key="1">
    <source>
        <dbReference type="ARBA" id="ARBA00009375"/>
    </source>
</evidence>
<evidence type="ECO:0000256" key="4">
    <source>
        <dbReference type="RuleBase" id="RU003792"/>
    </source>
</evidence>
<dbReference type="GO" id="GO:0160147">
    <property type="term" value="F:tRNA pseudouridine(38-40) synthase activity"/>
    <property type="evidence" value="ECO:0007669"/>
    <property type="project" value="UniProtKB-EC"/>
</dbReference>
<dbReference type="Gene3D" id="3.30.70.660">
    <property type="entry name" value="Pseudouridine synthase I, catalytic domain, C-terminal subdomain"/>
    <property type="match status" value="1"/>
</dbReference>
<dbReference type="GO" id="GO:0005634">
    <property type="term" value="C:nucleus"/>
    <property type="evidence" value="ECO:0007669"/>
    <property type="project" value="TreeGrafter"/>
</dbReference>
<dbReference type="GO" id="GO:0031119">
    <property type="term" value="P:tRNA pseudouridine synthesis"/>
    <property type="evidence" value="ECO:0007669"/>
    <property type="project" value="TreeGrafter"/>
</dbReference>
<evidence type="ECO:0000256" key="5">
    <source>
        <dbReference type="SAM" id="MobiDB-lite"/>
    </source>
</evidence>
<dbReference type="GO" id="GO:0003723">
    <property type="term" value="F:RNA binding"/>
    <property type="evidence" value="ECO:0007669"/>
    <property type="project" value="InterPro"/>
</dbReference>
<dbReference type="SUPFAM" id="SSF55120">
    <property type="entry name" value="Pseudouridine synthase"/>
    <property type="match status" value="1"/>
</dbReference>
<organism evidence="7 8">
    <name type="scientific">Chara braunii</name>
    <name type="common">Braun's stonewort</name>
    <dbReference type="NCBI Taxonomy" id="69332"/>
    <lineage>
        <taxon>Eukaryota</taxon>
        <taxon>Viridiplantae</taxon>
        <taxon>Streptophyta</taxon>
        <taxon>Charophyceae</taxon>
        <taxon>Charales</taxon>
        <taxon>Characeae</taxon>
        <taxon>Chara</taxon>
    </lineage>
</organism>
<dbReference type="AlphaFoldDB" id="A0A388JY33"/>
<keyword evidence="8" id="KW-1185">Reference proteome</keyword>
<dbReference type="Proteomes" id="UP000265515">
    <property type="component" value="Unassembled WGS sequence"/>
</dbReference>
<sequence length="405" mass="44664">MLQVVALRLRCNLRVEDSPSTKIREDSSAIGVKTQWKTEVKEVTTGVRGMLKSGMSLRCNDGADEIKLCSTSTEGTLLKEALATRQIVRSTERLSCESVRMNSQEEGAVRKMKAEGGNSQTDTQQPRRAGAAACPIPSDLREQRGVEEDCEEGDEGNSESFWKELQLYGEVAKMKLNIPGLGREREGKSGKGGAASLLGGTDLVGAMRIAAAAFVGEHDFRNFCKMDAANVHNYRRKIIHFHIMPVANQVAGFAGMPVWEIVVRGTAFLWHQVRCIVAVLFMVGRGWEKPEIVCDLLDLEMYPRKPQYVMASEAPLLLHHCAFSDVNFGCSKGAWEALSSHVNNMLGRIIIKAAILNEVASHISSIAPQVSSHEHGAKGQGKAPKRHIPLRLRATERSYLERQSR</sequence>
<dbReference type="PANTHER" id="PTHR11142:SF5">
    <property type="entry name" value="TRNA PSEUDOURIDINE(38_39) SYNTHASE"/>
    <property type="match status" value="1"/>
</dbReference>
<evidence type="ECO:0000313" key="7">
    <source>
        <dbReference type="EMBL" id="GBG62731.1"/>
    </source>
</evidence>
<keyword evidence="3 4" id="KW-0413">Isomerase</keyword>
<evidence type="ECO:0000259" key="6">
    <source>
        <dbReference type="Pfam" id="PF01416"/>
    </source>
</evidence>
<dbReference type="Pfam" id="PF01416">
    <property type="entry name" value="PseudoU_synth_1"/>
    <property type="match status" value="1"/>
</dbReference>
<comment type="caution">
    <text evidence="7">The sequence shown here is derived from an EMBL/GenBank/DDBJ whole genome shotgun (WGS) entry which is preliminary data.</text>
</comment>
<dbReference type="OrthoDB" id="25767at2759"/>
<protein>
    <recommendedName>
        <fullName evidence="4">tRNA pseudouridine synthase</fullName>
        <ecNumber evidence="4">5.4.99.12</ecNumber>
    </recommendedName>
</protein>
<dbReference type="InterPro" id="IPR020103">
    <property type="entry name" value="PsdUridine_synth_cat_dom_sf"/>
</dbReference>
<feature type="compositionally biased region" description="Polar residues" evidence="5">
    <location>
        <begin position="117"/>
        <end position="126"/>
    </location>
</feature>
<dbReference type="GO" id="GO:1990481">
    <property type="term" value="P:mRNA pseudouridine synthesis"/>
    <property type="evidence" value="ECO:0007669"/>
    <property type="project" value="TreeGrafter"/>
</dbReference>